<evidence type="ECO:0000313" key="2">
    <source>
        <dbReference type="EMBL" id="ODQ77689.1"/>
    </source>
</evidence>
<dbReference type="Proteomes" id="UP000094336">
    <property type="component" value="Unassembled WGS sequence"/>
</dbReference>
<dbReference type="Pfam" id="PF04991">
    <property type="entry name" value="LicD"/>
    <property type="match status" value="1"/>
</dbReference>
<dbReference type="PANTHER" id="PTHR43404:SF1">
    <property type="entry name" value="MNN4P"/>
    <property type="match status" value="1"/>
</dbReference>
<organism evidence="2 3">
    <name type="scientific">Babjeviella inositovora NRRL Y-12698</name>
    <dbReference type="NCBI Taxonomy" id="984486"/>
    <lineage>
        <taxon>Eukaryota</taxon>
        <taxon>Fungi</taxon>
        <taxon>Dikarya</taxon>
        <taxon>Ascomycota</taxon>
        <taxon>Saccharomycotina</taxon>
        <taxon>Pichiomycetes</taxon>
        <taxon>Serinales incertae sedis</taxon>
        <taxon>Babjeviella</taxon>
    </lineage>
</organism>
<dbReference type="GO" id="GO:0009100">
    <property type="term" value="P:glycoprotein metabolic process"/>
    <property type="evidence" value="ECO:0007669"/>
    <property type="project" value="UniProtKB-ARBA"/>
</dbReference>
<feature type="domain" description="LicD/FKTN/FKRP nucleotidyltransferase" evidence="1">
    <location>
        <begin position="47"/>
        <end position="164"/>
    </location>
</feature>
<protein>
    <recommendedName>
        <fullName evidence="1">LicD/FKTN/FKRP nucleotidyltransferase domain-containing protein</fullName>
    </recommendedName>
</protein>
<dbReference type="EMBL" id="KV454439">
    <property type="protein sequence ID" value="ODQ77689.1"/>
    <property type="molecule type" value="Genomic_DNA"/>
</dbReference>
<dbReference type="STRING" id="984486.A0A1E3QJ26"/>
<keyword evidence="3" id="KW-1185">Reference proteome</keyword>
<sequence length="281" mass="32866">YFRENHLFWDLLNHGHHTSGLFVSTFLEKYERHQVISHLHRAWFEFCRMSGIITWMSYGNLIGWRYMGYNLIYDNDIDVQMPITELHRLGRDYNRTLIIEDPRFGNGKFYLDINTWIARGSQTNAIDGRFLDTRTGTYIDLSGLTYKGSDKHAPDKFYANNDEKKTRPAVVDHNNNWFLEDQISPLRLTLFEGTQSYIPAKSEEIMTIKYGPNSYTQKNFNGNNFQEDIGQMVSDGDCKGPPATRWANDPEHEKMTLAGACGNPFILNEWNHSKKFYKLHQ</sequence>
<dbReference type="OrthoDB" id="444255at2759"/>
<proteinExistence type="predicted"/>
<gene>
    <name evidence="2" type="ORF">BABINDRAFT_24662</name>
</gene>
<name>A0A1E3QJ26_9ASCO</name>
<dbReference type="RefSeq" id="XP_018983017.1">
    <property type="nucleotide sequence ID" value="XM_019131335.1"/>
</dbReference>
<dbReference type="GeneID" id="30149188"/>
<accession>A0A1E3QJ26</accession>
<feature type="non-terminal residue" evidence="2">
    <location>
        <position position="1"/>
    </location>
</feature>
<dbReference type="PANTHER" id="PTHR43404">
    <property type="entry name" value="LIPOPOLYSACCHARIDE CHOLINEPHOSPHOTRANSFERASE LICD"/>
    <property type="match status" value="1"/>
</dbReference>
<dbReference type="InterPro" id="IPR052942">
    <property type="entry name" value="LPS_cholinephosphotransferase"/>
</dbReference>
<evidence type="ECO:0000313" key="3">
    <source>
        <dbReference type="Proteomes" id="UP000094336"/>
    </source>
</evidence>
<reference evidence="3" key="1">
    <citation type="submission" date="2016-05" db="EMBL/GenBank/DDBJ databases">
        <title>Comparative genomics of biotechnologically important yeasts.</title>
        <authorList>
            <consortium name="DOE Joint Genome Institute"/>
            <person name="Riley R."/>
            <person name="Haridas S."/>
            <person name="Wolfe K.H."/>
            <person name="Lopes M.R."/>
            <person name="Hittinger C.T."/>
            <person name="Goker M."/>
            <person name="Salamov A."/>
            <person name="Wisecaver J."/>
            <person name="Long T.M."/>
            <person name="Aerts A.L."/>
            <person name="Barry K."/>
            <person name="Choi C."/>
            <person name="Clum A."/>
            <person name="Coughlan A.Y."/>
            <person name="Deshpande S."/>
            <person name="Douglass A.P."/>
            <person name="Hanson S.J."/>
            <person name="Klenk H.-P."/>
            <person name="Labutti K."/>
            <person name="Lapidus A."/>
            <person name="Lindquist E."/>
            <person name="Lipzen A."/>
            <person name="Meier-Kolthoff J.P."/>
            <person name="Ohm R.A."/>
            <person name="Otillar R.P."/>
            <person name="Pangilinan J."/>
            <person name="Peng Y."/>
            <person name="Rokas A."/>
            <person name="Rosa C.A."/>
            <person name="Scheuner C."/>
            <person name="Sibirny A.A."/>
            <person name="Slot J.C."/>
            <person name="Stielow J.B."/>
            <person name="Sun H."/>
            <person name="Kurtzman C.P."/>
            <person name="Blackwell M."/>
            <person name="Grigoriev I.V."/>
            <person name="Jeffries T.W."/>
        </authorList>
    </citation>
    <scope>NUCLEOTIDE SEQUENCE [LARGE SCALE GENOMIC DNA]</scope>
    <source>
        <strain evidence="3">NRRL Y-12698</strain>
    </source>
</reference>
<evidence type="ECO:0000259" key="1">
    <source>
        <dbReference type="Pfam" id="PF04991"/>
    </source>
</evidence>
<dbReference type="AlphaFoldDB" id="A0A1E3QJ26"/>
<dbReference type="InterPro" id="IPR007074">
    <property type="entry name" value="LicD/FKTN/FKRP_NTP_transf"/>
</dbReference>
<feature type="non-terminal residue" evidence="2">
    <location>
        <position position="281"/>
    </location>
</feature>